<evidence type="ECO:0000313" key="1">
    <source>
        <dbReference type="EMBL" id="PXX46017.1"/>
    </source>
</evidence>
<dbReference type="Pfam" id="PF04328">
    <property type="entry name" value="Sel_put"/>
    <property type="match status" value="1"/>
</dbReference>
<accession>A0A318JCI2</accession>
<gene>
    <name evidence="1" type="ORF">DFR38_110115</name>
</gene>
<dbReference type="PANTHER" id="PTHR38453">
    <property type="entry name" value="CYTOPLASMIC PROTEIN-RELATED"/>
    <property type="match status" value="1"/>
</dbReference>
<name>A0A318JCI2_9NEIS</name>
<dbReference type="PANTHER" id="PTHR38453:SF1">
    <property type="entry name" value="CYTOPLASMIC PROTEIN"/>
    <property type="match status" value="1"/>
</dbReference>
<dbReference type="Proteomes" id="UP000248395">
    <property type="component" value="Unassembled WGS sequence"/>
</dbReference>
<comment type="caution">
    <text evidence="1">The sequence shown here is derived from an EMBL/GenBank/DDBJ whole genome shotgun (WGS) entry which is preliminary data.</text>
</comment>
<dbReference type="EMBL" id="QJKC01000010">
    <property type="protein sequence ID" value="PXX46017.1"/>
    <property type="molecule type" value="Genomic_DNA"/>
</dbReference>
<keyword evidence="2" id="KW-1185">Reference proteome</keyword>
<sequence length="62" mass="7133">MSELLRQLTEAARLMVGVKDYDKYVASRRRCSPNAPVMSREDFFAHCQSERYGGKSMKKCPC</sequence>
<reference evidence="1 2" key="1">
    <citation type="submission" date="2018-05" db="EMBL/GenBank/DDBJ databases">
        <title>Genomic Encyclopedia of Type Strains, Phase IV (KMG-IV): sequencing the most valuable type-strain genomes for metagenomic binning, comparative biology and taxonomic classification.</title>
        <authorList>
            <person name="Goeker M."/>
        </authorList>
    </citation>
    <scope>NUCLEOTIDE SEQUENCE [LARGE SCALE GENOMIC DNA]</scope>
    <source>
        <strain evidence="1 2">DSM 25134</strain>
    </source>
</reference>
<protein>
    <submittedName>
        <fullName evidence="1">Uncharacterized short protein YbdD (DUF466 family)</fullName>
    </submittedName>
</protein>
<proteinExistence type="predicted"/>
<dbReference type="OrthoDB" id="9814284at2"/>
<dbReference type="RefSeq" id="WP_059285722.1">
    <property type="nucleotide sequence ID" value="NZ_LNQU01000038.1"/>
</dbReference>
<organism evidence="1 2">
    <name type="scientific">Aquitalea magnusonii</name>
    <dbReference type="NCBI Taxonomy" id="332411"/>
    <lineage>
        <taxon>Bacteria</taxon>
        <taxon>Pseudomonadati</taxon>
        <taxon>Pseudomonadota</taxon>
        <taxon>Betaproteobacteria</taxon>
        <taxon>Neisseriales</taxon>
        <taxon>Chromobacteriaceae</taxon>
        <taxon>Aquitalea</taxon>
    </lineage>
</organism>
<dbReference type="AlphaFoldDB" id="A0A318JCI2"/>
<dbReference type="InterPro" id="IPR007423">
    <property type="entry name" value="Sel_put"/>
</dbReference>
<evidence type="ECO:0000313" key="2">
    <source>
        <dbReference type="Proteomes" id="UP000248395"/>
    </source>
</evidence>